<evidence type="ECO:0000313" key="9">
    <source>
        <dbReference type="EMBL" id="MFD0761961.1"/>
    </source>
</evidence>
<dbReference type="InterPro" id="IPR033985">
    <property type="entry name" value="SusD-like_N"/>
</dbReference>
<accession>A0ABW2Z7P6</accession>
<evidence type="ECO:0000256" key="1">
    <source>
        <dbReference type="ARBA" id="ARBA00004442"/>
    </source>
</evidence>
<dbReference type="RefSeq" id="WP_386782171.1">
    <property type="nucleotide sequence ID" value="NZ_JBHTIC010000008.1"/>
</dbReference>
<dbReference type="Pfam" id="PF07980">
    <property type="entry name" value="SusD_RagB"/>
    <property type="match status" value="1"/>
</dbReference>
<name>A0ABW2Z7P6_9FLAO</name>
<evidence type="ECO:0000313" key="10">
    <source>
        <dbReference type="Proteomes" id="UP001597032"/>
    </source>
</evidence>
<keyword evidence="10" id="KW-1185">Reference proteome</keyword>
<evidence type="ECO:0000256" key="5">
    <source>
        <dbReference type="ARBA" id="ARBA00023237"/>
    </source>
</evidence>
<organism evidence="9 10">
    <name type="scientific">Lutibacter aestuarii</name>
    <dbReference type="NCBI Taxonomy" id="861111"/>
    <lineage>
        <taxon>Bacteria</taxon>
        <taxon>Pseudomonadati</taxon>
        <taxon>Bacteroidota</taxon>
        <taxon>Flavobacteriia</taxon>
        <taxon>Flavobacteriales</taxon>
        <taxon>Flavobacteriaceae</taxon>
        <taxon>Lutibacter</taxon>
    </lineage>
</organism>
<feature type="signal peptide" evidence="6">
    <location>
        <begin position="1"/>
        <end position="20"/>
    </location>
</feature>
<dbReference type="PROSITE" id="PS51257">
    <property type="entry name" value="PROKAR_LIPOPROTEIN"/>
    <property type="match status" value="1"/>
</dbReference>
<evidence type="ECO:0000256" key="3">
    <source>
        <dbReference type="ARBA" id="ARBA00022729"/>
    </source>
</evidence>
<comment type="caution">
    <text evidence="9">The sequence shown here is derived from an EMBL/GenBank/DDBJ whole genome shotgun (WGS) entry which is preliminary data.</text>
</comment>
<dbReference type="Proteomes" id="UP001597032">
    <property type="component" value="Unassembled WGS sequence"/>
</dbReference>
<comment type="similarity">
    <text evidence="2">Belongs to the SusD family.</text>
</comment>
<feature type="domain" description="SusD-like N-terminal" evidence="8">
    <location>
        <begin position="22"/>
        <end position="231"/>
    </location>
</feature>
<evidence type="ECO:0000256" key="4">
    <source>
        <dbReference type="ARBA" id="ARBA00023136"/>
    </source>
</evidence>
<sequence>MKNFKYIILLILIVNLVASCNDFLDEEPSKSTATVPDKLEHLEALLNNYGEFYSEPASELIFSTDDYGFITDLYDASTSSYSLTSLQYGTWDKEYLPNTNRPYWPREWEKIFTANLVMQNLGSVAGEDTEKKQIKAEAHFIRAYSYFQLANIYCLPYTEGNKQELGLPIKETTSFEESMERVSLEDTWKFIESDLNKALELTRSFTQVNDLNRTWRASTAAVNGFAARYYLALNDYEKAQSYAQEALNEYDFLRDYNTDMSFSNAPTQVTIFNPEPTQVSIDFPYTHDSQEADLMLAWGESYYFRALSNGSWKYWPSEELLSLYNQTYDLRFKYHMVEGYSYEQANAVDPPYNYPGYVFFHRSDILSGPSVPEMLLILAECQVRTGAYTQGIQTINQLRASRMDASAPSEIINLSAASQAEALVKVLEERRREMPFVHRWYDIRRYNNNEDSSDDVVVTRTFYPYNGSSILGAETPVNFSLEKNSRRYANPLPDTDIIASDNVLKQNTY</sequence>
<dbReference type="Gene3D" id="1.25.40.390">
    <property type="match status" value="1"/>
</dbReference>
<feature type="domain" description="RagB/SusD" evidence="7">
    <location>
        <begin position="373"/>
        <end position="508"/>
    </location>
</feature>
<dbReference type="InterPro" id="IPR012944">
    <property type="entry name" value="SusD_RagB_dom"/>
</dbReference>
<keyword evidence="3 6" id="KW-0732">Signal</keyword>
<proteinExistence type="inferred from homology"/>
<feature type="chain" id="PRO_5045299896" evidence="6">
    <location>
        <begin position="21"/>
        <end position="509"/>
    </location>
</feature>
<dbReference type="Pfam" id="PF14322">
    <property type="entry name" value="SusD-like_3"/>
    <property type="match status" value="1"/>
</dbReference>
<keyword evidence="5" id="KW-0998">Cell outer membrane</keyword>
<evidence type="ECO:0000259" key="8">
    <source>
        <dbReference type="Pfam" id="PF14322"/>
    </source>
</evidence>
<dbReference type="InterPro" id="IPR011990">
    <property type="entry name" value="TPR-like_helical_dom_sf"/>
</dbReference>
<dbReference type="SUPFAM" id="SSF48452">
    <property type="entry name" value="TPR-like"/>
    <property type="match status" value="1"/>
</dbReference>
<comment type="subcellular location">
    <subcellularLocation>
        <location evidence="1">Cell outer membrane</location>
    </subcellularLocation>
</comment>
<reference evidence="10" key="1">
    <citation type="journal article" date="2019" name="Int. J. Syst. Evol. Microbiol.">
        <title>The Global Catalogue of Microorganisms (GCM) 10K type strain sequencing project: providing services to taxonomists for standard genome sequencing and annotation.</title>
        <authorList>
            <consortium name="The Broad Institute Genomics Platform"/>
            <consortium name="The Broad Institute Genome Sequencing Center for Infectious Disease"/>
            <person name="Wu L."/>
            <person name="Ma J."/>
        </authorList>
    </citation>
    <scope>NUCLEOTIDE SEQUENCE [LARGE SCALE GENOMIC DNA]</scope>
    <source>
        <strain evidence="10">CCUG 60022</strain>
    </source>
</reference>
<evidence type="ECO:0000259" key="7">
    <source>
        <dbReference type="Pfam" id="PF07980"/>
    </source>
</evidence>
<evidence type="ECO:0000256" key="2">
    <source>
        <dbReference type="ARBA" id="ARBA00006275"/>
    </source>
</evidence>
<keyword evidence="4" id="KW-0472">Membrane</keyword>
<dbReference type="EMBL" id="JBHTIC010000008">
    <property type="protein sequence ID" value="MFD0761961.1"/>
    <property type="molecule type" value="Genomic_DNA"/>
</dbReference>
<protein>
    <submittedName>
        <fullName evidence="9">RagB/SusD family nutrient uptake outer membrane protein</fullName>
    </submittedName>
</protein>
<gene>
    <name evidence="9" type="ORF">ACFQZW_07700</name>
</gene>
<evidence type="ECO:0000256" key="6">
    <source>
        <dbReference type="SAM" id="SignalP"/>
    </source>
</evidence>